<dbReference type="EMBL" id="LEKV01005208">
    <property type="protein sequence ID" value="KVH89484.1"/>
    <property type="molecule type" value="Genomic_DNA"/>
</dbReference>
<keyword evidence="5" id="KW-0788">Thiol protease</keyword>
<evidence type="ECO:0000259" key="8">
    <source>
        <dbReference type="SMART" id="SM00645"/>
    </source>
</evidence>
<dbReference type="InterPro" id="IPR000169">
    <property type="entry name" value="Pept_cys_AS"/>
</dbReference>
<dbReference type="PANTHER" id="PTHR12411">
    <property type="entry name" value="CYSTEINE PROTEASE FAMILY C1-RELATED"/>
    <property type="match status" value="1"/>
</dbReference>
<dbReference type="InterPro" id="IPR000668">
    <property type="entry name" value="Peptidase_C1A_C"/>
</dbReference>
<feature type="domain" description="Cathepsin propeptide inhibitor" evidence="9">
    <location>
        <begin position="42"/>
        <end position="99"/>
    </location>
</feature>
<dbReference type="SMART" id="SM00645">
    <property type="entry name" value="Pept_C1"/>
    <property type="match status" value="1"/>
</dbReference>
<feature type="chain" id="PRO_5018686193" evidence="7">
    <location>
        <begin position="31"/>
        <end position="329"/>
    </location>
</feature>
<comment type="similarity">
    <text evidence="1">Belongs to the peptidase C1 family.</text>
</comment>
<keyword evidence="3 7" id="KW-0732">Signal</keyword>
<dbReference type="AlphaFoldDB" id="A0A118JT88"/>
<keyword evidence="6" id="KW-1015">Disulfide bond</keyword>
<dbReference type="STRING" id="59895.A0A118JT88"/>
<comment type="caution">
    <text evidence="10">The sequence shown here is derived from an EMBL/GenBank/DDBJ whole genome shotgun (WGS) entry which is preliminary data.</text>
</comment>
<proteinExistence type="inferred from homology"/>
<dbReference type="Proteomes" id="UP000243975">
    <property type="component" value="Unassembled WGS sequence"/>
</dbReference>
<evidence type="ECO:0000313" key="10">
    <source>
        <dbReference type="EMBL" id="KVH89484.1"/>
    </source>
</evidence>
<gene>
    <name evidence="10" type="ORF">Ccrd_008531</name>
</gene>
<reference evidence="10 11" key="1">
    <citation type="journal article" date="2016" name="Sci. Rep.">
        <title>The genome sequence of the outbreeding globe artichoke constructed de novo incorporating a phase-aware low-pass sequencing strategy of F1 progeny.</title>
        <authorList>
            <person name="Scaglione D."/>
            <person name="Reyes-Chin-Wo S."/>
            <person name="Acquadro A."/>
            <person name="Froenicke L."/>
            <person name="Portis E."/>
            <person name="Beitel C."/>
            <person name="Tirone M."/>
            <person name="Mauro R."/>
            <person name="Lo Monaco A."/>
            <person name="Mauromicale G."/>
            <person name="Faccioli P."/>
            <person name="Cattivelli L."/>
            <person name="Rieseberg L."/>
            <person name="Michelmore R."/>
            <person name="Lanteri S."/>
        </authorList>
    </citation>
    <scope>NUCLEOTIDE SEQUENCE [LARGE SCALE GENOMIC DNA]</scope>
    <source>
        <strain evidence="10">2C</strain>
    </source>
</reference>
<dbReference type="Pfam" id="PF08246">
    <property type="entry name" value="Inhibitor_I29"/>
    <property type="match status" value="1"/>
</dbReference>
<dbReference type="PROSITE" id="PS00139">
    <property type="entry name" value="THIOL_PROTEASE_CYS"/>
    <property type="match status" value="1"/>
</dbReference>
<dbReference type="InterPro" id="IPR025660">
    <property type="entry name" value="Pept_his_AS"/>
</dbReference>
<dbReference type="FunFam" id="3.90.70.10:FF:000023">
    <property type="entry name" value="Senescence-specific cysteine protease SAG39"/>
    <property type="match status" value="1"/>
</dbReference>
<dbReference type="SUPFAM" id="SSF54001">
    <property type="entry name" value="Cysteine proteinases"/>
    <property type="match status" value="1"/>
</dbReference>
<feature type="signal peptide" evidence="7">
    <location>
        <begin position="1"/>
        <end position="30"/>
    </location>
</feature>
<dbReference type="CDD" id="cd02248">
    <property type="entry name" value="Peptidase_C1A"/>
    <property type="match status" value="1"/>
</dbReference>
<dbReference type="GO" id="GO:0008234">
    <property type="term" value="F:cysteine-type peptidase activity"/>
    <property type="evidence" value="ECO:0007669"/>
    <property type="project" value="UniProtKB-KW"/>
</dbReference>
<feature type="domain" description="Peptidase C1A papain C-terminal" evidence="8">
    <location>
        <begin position="138"/>
        <end position="329"/>
    </location>
</feature>
<dbReference type="Gene3D" id="3.90.70.10">
    <property type="entry name" value="Cysteine proteinases"/>
    <property type="match status" value="1"/>
</dbReference>
<evidence type="ECO:0000256" key="5">
    <source>
        <dbReference type="ARBA" id="ARBA00022807"/>
    </source>
</evidence>
<keyword evidence="2" id="KW-0645">Protease</keyword>
<accession>A0A118JT88</accession>
<evidence type="ECO:0000256" key="7">
    <source>
        <dbReference type="SAM" id="SignalP"/>
    </source>
</evidence>
<dbReference type="InterPro" id="IPR013201">
    <property type="entry name" value="Prot_inhib_I29"/>
</dbReference>
<evidence type="ECO:0000256" key="3">
    <source>
        <dbReference type="ARBA" id="ARBA00022729"/>
    </source>
</evidence>
<evidence type="ECO:0000256" key="1">
    <source>
        <dbReference type="ARBA" id="ARBA00008455"/>
    </source>
</evidence>
<dbReference type="InterPro" id="IPR038765">
    <property type="entry name" value="Papain-like_cys_pep_sf"/>
</dbReference>
<evidence type="ECO:0000259" key="9">
    <source>
        <dbReference type="SMART" id="SM00848"/>
    </source>
</evidence>
<dbReference type="InterPro" id="IPR013128">
    <property type="entry name" value="Peptidase_C1A"/>
</dbReference>
<dbReference type="OMA" id="GHNERHA"/>
<keyword evidence="4" id="KW-0378">Hydrolase</keyword>
<evidence type="ECO:0000256" key="4">
    <source>
        <dbReference type="ARBA" id="ARBA00022801"/>
    </source>
</evidence>
<evidence type="ECO:0000313" key="11">
    <source>
        <dbReference type="Proteomes" id="UP000243975"/>
    </source>
</evidence>
<feature type="non-terminal residue" evidence="10">
    <location>
        <position position="329"/>
    </location>
</feature>
<dbReference type="InterPro" id="IPR039417">
    <property type="entry name" value="Peptidase_C1A_papain-like"/>
</dbReference>
<organism evidence="10 11">
    <name type="scientific">Cynara cardunculus var. scolymus</name>
    <name type="common">Globe artichoke</name>
    <name type="synonym">Cynara scolymus</name>
    <dbReference type="NCBI Taxonomy" id="59895"/>
    <lineage>
        <taxon>Eukaryota</taxon>
        <taxon>Viridiplantae</taxon>
        <taxon>Streptophyta</taxon>
        <taxon>Embryophyta</taxon>
        <taxon>Tracheophyta</taxon>
        <taxon>Spermatophyta</taxon>
        <taxon>Magnoliopsida</taxon>
        <taxon>eudicotyledons</taxon>
        <taxon>Gunneridae</taxon>
        <taxon>Pentapetalae</taxon>
        <taxon>asterids</taxon>
        <taxon>campanulids</taxon>
        <taxon>Asterales</taxon>
        <taxon>Asteraceae</taxon>
        <taxon>Carduoideae</taxon>
        <taxon>Cardueae</taxon>
        <taxon>Carduinae</taxon>
        <taxon>Cynara</taxon>
    </lineage>
</organism>
<dbReference type="GO" id="GO:0006508">
    <property type="term" value="P:proteolysis"/>
    <property type="evidence" value="ECO:0007669"/>
    <property type="project" value="UniProtKB-KW"/>
</dbReference>
<dbReference type="SMART" id="SM00848">
    <property type="entry name" value="Inhibitor_I29"/>
    <property type="match status" value="1"/>
</dbReference>
<dbReference type="Pfam" id="PF00112">
    <property type="entry name" value="Peptidase_C1"/>
    <property type="match status" value="1"/>
</dbReference>
<protein>
    <submittedName>
        <fullName evidence="10">Cysteine peptidase, cysteine active site-containing protein</fullName>
    </submittedName>
</protein>
<evidence type="ECO:0000256" key="6">
    <source>
        <dbReference type="ARBA" id="ARBA00023157"/>
    </source>
</evidence>
<name>A0A118JT88_CYNCS</name>
<evidence type="ECO:0000256" key="2">
    <source>
        <dbReference type="ARBA" id="ARBA00022670"/>
    </source>
</evidence>
<dbReference type="PRINTS" id="PR00705">
    <property type="entry name" value="PAPAIN"/>
</dbReference>
<keyword evidence="11" id="KW-1185">Reference proteome</keyword>
<dbReference type="PROSITE" id="PS00639">
    <property type="entry name" value="THIOL_PROTEASE_HIS"/>
    <property type="match status" value="1"/>
</dbReference>
<dbReference type="Gramene" id="KVH89484">
    <property type="protein sequence ID" value="KVH89484"/>
    <property type="gene ID" value="Ccrd_008531"/>
</dbReference>
<sequence length="329" mass="36195">MTYLHKMGSTLARTMVTLMLLLAMVYRATSRTLDDRAMLVRYQQWMAEHGRVYTNNEEQQLRFQVFKDNVALIDAHNGNPDKSFTLAINKFADLTSDEFHASRNGYKRPPSRAFSGLYRNTDVSAVSGSYRYANVSAVPGEVDWRKEGAVTPVKDQGDCGCCWAFSAVAAMEGMNKLKTGKLISLSEQELVDCDIEGINQGCEGGLMEYAFKFIEKRKGLSAESVYAYTGEDGICNTKKASIPAATISGYEQVPANNEKALLQAVTHQPVSVALDASGYGFHFYSGGVFDGICGTELDHAITAVGYGTTTDGTKYWLMKNSWGTSWGEK</sequence>